<feature type="region of interest" description="Disordered" evidence="1">
    <location>
        <begin position="257"/>
        <end position="279"/>
    </location>
</feature>
<dbReference type="AlphaFoldDB" id="A0A4R0RWC3"/>
<evidence type="ECO:0000313" key="3">
    <source>
        <dbReference type="EMBL" id="TCD70159.1"/>
    </source>
</evidence>
<dbReference type="InterPro" id="IPR057720">
    <property type="entry name" value="RRM_YTH1"/>
</dbReference>
<dbReference type="GO" id="GO:0003729">
    <property type="term" value="F:mRNA binding"/>
    <property type="evidence" value="ECO:0007669"/>
    <property type="project" value="TreeGrafter"/>
</dbReference>
<feature type="compositionally biased region" description="Low complexity" evidence="1">
    <location>
        <begin position="489"/>
        <end position="508"/>
    </location>
</feature>
<dbReference type="Pfam" id="PF25701">
    <property type="entry name" value="RRM_YTH1"/>
    <property type="match status" value="1"/>
</dbReference>
<feature type="region of interest" description="Disordered" evidence="1">
    <location>
        <begin position="859"/>
        <end position="884"/>
    </location>
</feature>
<feature type="region of interest" description="Disordered" evidence="1">
    <location>
        <begin position="663"/>
        <end position="718"/>
    </location>
</feature>
<dbReference type="PANTHER" id="PTHR12357:SF3">
    <property type="entry name" value="YTH DOMAIN-CONTAINING PROTEIN 1"/>
    <property type="match status" value="1"/>
</dbReference>
<evidence type="ECO:0000259" key="2">
    <source>
        <dbReference type="PROSITE" id="PS50882"/>
    </source>
</evidence>
<feature type="compositionally biased region" description="Gly residues" evidence="1">
    <location>
        <begin position="265"/>
        <end position="276"/>
    </location>
</feature>
<feature type="compositionally biased region" description="Polar residues" evidence="1">
    <location>
        <begin position="361"/>
        <end position="370"/>
    </location>
</feature>
<reference evidence="3 4" key="1">
    <citation type="submission" date="2018-11" db="EMBL/GenBank/DDBJ databases">
        <title>Genome assembly of Steccherinum ochraceum LE-BIN_3174, the white-rot fungus of the Steccherinaceae family (The Residual Polyporoid clade, Polyporales, Basidiomycota).</title>
        <authorList>
            <person name="Fedorova T.V."/>
            <person name="Glazunova O.A."/>
            <person name="Landesman E.O."/>
            <person name="Moiseenko K.V."/>
            <person name="Psurtseva N.V."/>
            <person name="Savinova O.S."/>
            <person name="Shakhova N.V."/>
            <person name="Tyazhelova T.V."/>
            <person name="Vasina D.V."/>
        </authorList>
    </citation>
    <scope>NUCLEOTIDE SEQUENCE [LARGE SCALE GENOMIC DNA]</scope>
    <source>
        <strain evidence="3 4">LE-BIN_3174</strain>
    </source>
</reference>
<name>A0A4R0RWC3_9APHY</name>
<dbReference type="PROSITE" id="PS50882">
    <property type="entry name" value="YTH"/>
    <property type="match status" value="2"/>
</dbReference>
<dbReference type="GO" id="GO:0005654">
    <property type="term" value="C:nucleoplasm"/>
    <property type="evidence" value="ECO:0007669"/>
    <property type="project" value="TreeGrafter"/>
</dbReference>
<feature type="compositionally biased region" description="Basic and acidic residues" evidence="1">
    <location>
        <begin position="759"/>
        <end position="775"/>
    </location>
</feature>
<feature type="compositionally biased region" description="Low complexity" evidence="1">
    <location>
        <begin position="959"/>
        <end position="975"/>
    </location>
</feature>
<dbReference type="Proteomes" id="UP000292702">
    <property type="component" value="Unassembled WGS sequence"/>
</dbReference>
<feature type="domain" description="YTH" evidence="2">
    <location>
        <begin position="799"/>
        <end position="938"/>
    </location>
</feature>
<feature type="compositionally biased region" description="Low complexity" evidence="1">
    <location>
        <begin position="872"/>
        <end position="883"/>
    </location>
</feature>
<feature type="compositionally biased region" description="Low complexity" evidence="1">
    <location>
        <begin position="23"/>
        <end position="33"/>
    </location>
</feature>
<feature type="compositionally biased region" description="Basic and acidic residues" evidence="1">
    <location>
        <begin position="862"/>
        <end position="871"/>
    </location>
</feature>
<dbReference type="PANTHER" id="PTHR12357">
    <property type="entry name" value="YTH YT521-B HOMOLOGY DOMAIN-CONTAINING"/>
    <property type="match status" value="1"/>
</dbReference>
<feature type="region of interest" description="Disordered" evidence="1">
    <location>
        <begin position="1"/>
        <end position="66"/>
    </location>
</feature>
<feature type="region of interest" description="Disordered" evidence="1">
    <location>
        <begin position="109"/>
        <end position="226"/>
    </location>
</feature>
<accession>A0A4R0RWC3</accession>
<dbReference type="InterPro" id="IPR045168">
    <property type="entry name" value="YTH_prot"/>
</dbReference>
<feature type="region of interest" description="Disordered" evidence="1">
    <location>
        <begin position="759"/>
        <end position="794"/>
    </location>
</feature>
<keyword evidence="4" id="KW-1185">Reference proteome</keyword>
<dbReference type="GO" id="GO:1990247">
    <property type="term" value="F:N6-methyladenosine-containing RNA reader activity"/>
    <property type="evidence" value="ECO:0007669"/>
    <property type="project" value="TreeGrafter"/>
</dbReference>
<dbReference type="Gene3D" id="3.10.590.10">
    <property type="entry name" value="ph1033 like domains"/>
    <property type="match status" value="2"/>
</dbReference>
<dbReference type="OrthoDB" id="6103986at2759"/>
<feature type="region of interest" description="Disordered" evidence="1">
    <location>
        <begin position="331"/>
        <end position="383"/>
    </location>
</feature>
<proteinExistence type="predicted"/>
<feature type="compositionally biased region" description="Pro residues" evidence="1">
    <location>
        <begin position="345"/>
        <end position="358"/>
    </location>
</feature>
<dbReference type="Pfam" id="PF04146">
    <property type="entry name" value="YTH"/>
    <property type="match status" value="1"/>
</dbReference>
<dbReference type="STRING" id="92696.A0A4R0RWC3"/>
<feature type="compositionally biased region" description="Low complexity" evidence="1">
    <location>
        <begin position="175"/>
        <end position="193"/>
    </location>
</feature>
<organism evidence="3 4">
    <name type="scientific">Steccherinum ochraceum</name>
    <dbReference type="NCBI Taxonomy" id="92696"/>
    <lineage>
        <taxon>Eukaryota</taxon>
        <taxon>Fungi</taxon>
        <taxon>Dikarya</taxon>
        <taxon>Basidiomycota</taxon>
        <taxon>Agaricomycotina</taxon>
        <taxon>Agaricomycetes</taxon>
        <taxon>Polyporales</taxon>
        <taxon>Steccherinaceae</taxon>
        <taxon>Steccherinum</taxon>
    </lineage>
</organism>
<dbReference type="EMBL" id="RWJN01000026">
    <property type="protein sequence ID" value="TCD70159.1"/>
    <property type="molecule type" value="Genomic_DNA"/>
</dbReference>
<dbReference type="CDD" id="cd00590">
    <property type="entry name" value="RRM_SF"/>
    <property type="match status" value="1"/>
</dbReference>
<protein>
    <recommendedName>
        <fullName evidence="2">YTH domain-containing protein</fullName>
    </recommendedName>
</protein>
<gene>
    <name evidence="3" type="ORF">EIP91_004629</name>
</gene>
<evidence type="ECO:0000256" key="1">
    <source>
        <dbReference type="SAM" id="MobiDB-lite"/>
    </source>
</evidence>
<comment type="caution">
    <text evidence="3">The sequence shown here is derived from an EMBL/GenBank/DDBJ whole genome shotgun (WGS) entry which is preliminary data.</text>
</comment>
<feature type="compositionally biased region" description="Low complexity" evidence="1">
    <location>
        <begin position="828"/>
        <end position="839"/>
    </location>
</feature>
<feature type="compositionally biased region" description="Low complexity" evidence="1">
    <location>
        <begin position="371"/>
        <end position="383"/>
    </location>
</feature>
<feature type="region of interest" description="Disordered" evidence="1">
    <location>
        <begin position="814"/>
        <end position="842"/>
    </location>
</feature>
<evidence type="ECO:0000313" key="4">
    <source>
        <dbReference type="Proteomes" id="UP000292702"/>
    </source>
</evidence>
<feature type="compositionally biased region" description="Basic and acidic residues" evidence="1">
    <location>
        <begin position="461"/>
        <end position="481"/>
    </location>
</feature>
<dbReference type="GO" id="GO:0000398">
    <property type="term" value="P:mRNA splicing, via spliceosome"/>
    <property type="evidence" value="ECO:0007669"/>
    <property type="project" value="TreeGrafter"/>
</dbReference>
<feature type="domain" description="YTH" evidence="2">
    <location>
        <begin position="563"/>
        <end position="711"/>
    </location>
</feature>
<feature type="region of interest" description="Disordered" evidence="1">
    <location>
        <begin position="946"/>
        <end position="975"/>
    </location>
</feature>
<feature type="region of interest" description="Disordered" evidence="1">
    <location>
        <begin position="443"/>
        <end position="549"/>
    </location>
</feature>
<dbReference type="GO" id="GO:0000381">
    <property type="term" value="P:regulation of alternative mRNA splicing, via spliceosome"/>
    <property type="evidence" value="ECO:0007669"/>
    <property type="project" value="TreeGrafter"/>
</dbReference>
<dbReference type="CDD" id="cd21134">
    <property type="entry name" value="YTH"/>
    <property type="match status" value="2"/>
</dbReference>
<dbReference type="InterPro" id="IPR007275">
    <property type="entry name" value="YTH_domain"/>
</dbReference>
<sequence>MPHSQSYGQMSMMPPHPQMYSHPQPGQYPTTYTYPPPPNTTSPAHNQYSSDGGGNTGGEQHQQPGTWWYVPQASPVSAYEGYPGAYGAPPVTGYGGMYQSGETEGYAGQATQQGYGQGPVNLRLTTGGGGAGHSASLQQHSASPRSPYHVPPSVSRGPAQQALPDSASLHPPPAFTALSSSSPSASESGSSHPEAPPPITSRPSGGTVGGATERPGRKSYHPSPPAHRSEWVMWAGNVPSDATHDELWRFFNGVGAAAPASSGSEGSGGSGTGSSGLTGLSVRSAPVGFGPGAGGIGARGMSMRGTPAGHGGPLSAAGALGINPLSAGAAMSPSSGRVVSGPASLPSPPVLRNPPPTNAPGMQQQSPTSVANASSAGSAQQGSPPLYGGVSSIFLISRSNCAFVNFQSAAYLHAAIARFNGMSLRPHDPRCPRLVCRVRGKDDDMKAGVGGQRGAGMHTRWIKDQRERERAALRDRERRDSSSGISDHLTSSGTPGSSPSDRPRPLGSASDAEDTAPAAMGGPLIPAGGKRGHARGKPAPAHSGSSGSYASTNSSILMQYFPKRYFILKSLTQFDLDLSVEKGLWATQKHNEGVLDQAFRTSKEVYLIFGVNKSGEFYGYAKMVGSIRGESRDPVSWASRSSDVSGPSLRRLSSQSLGGFSSAAESPIASKPGQAYFSPSEHHYVEDSPLPMSRDGAAPPTTEASGRGVASAPAELHDRHRQLSALRASAQAQISLDTKRLWPVAPIITKKTSDEFELDKNAPVRAAQERSKSADGEPSGGSAGSAGSAGAVRDEHGVKRWDAALSDSSLAVVEEVDERGSGETGNTPQGHPQSPPGGQTDDYILHQRLDQYSLEQQQNLLKGKERAESHSPNDPAPSAADPPVWGESFKIEWIRTDRLPFYLTRHLRNPWNHDREVKVSRDGTELEPSVGQALLDQWEKMDADAIAGTSRADEKRPAAAKVAASDDAVASGSRK</sequence>